<feature type="domain" description="Xylanolytic transcriptional activator regulatory" evidence="7">
    <location>
        <begin position="163"/>
        <end position="233"/>
    </location>
</feature>
<evidence type="ECO:0000313" key="9">
    <source>
        <dbReference type="Proteomes" id="UP000234275"/>
    </source>
</evidence>
<name>A0A2I2FRY9_9EURO</name>
<dbReference type="PANTHER" id="PTHR47171:SF6">
    <property type="entry name" value="SPECIFIC TRANSCRIPTION FACTOR, PUTATIVE (AFU_ORTHOLOGUE AFUA_2G06130)-RELATED"/>
    <property type="match status" value="1"/>
</dbReference>
<dbReference type="SMART" id="SM00906">
    <property type="entry name" value="Fungal_trans"/>
    <property type="match status" value="1"/>
</dbReference>
<dbReference type="EMBL" id="MSFO01000011">
    <property type="protein sequence ID" value="PLB43400.1"/>
    <property type="molecule type" value="Genomic_DNA"/>
</dbReference>
<keyword evidence="9" id="KW-1185">Reference proteome</keyword>
<dbReference type="VEuPathDB" id="FungiDB:P170DRAFT_370456"/>
<protein>
    <recommendedName>
        <fullName evidence="7">Xylanolytic transcriptional activator regulatory domain-containing protein</fullName>
    </recommendedName>
</protein>
<dbReference type="GO" id="GO:0006351">
    <property type="term" value="P:DNA-templated transcription"/>
    <property type="evidence" value="ECO:0007669"/>
    <property type="project" value="InterPro"/>
</dbReference>
<feature type="region of interest" description="Disordered" evidence="6">
    <location>
        <begin position="25"/>
        <end position="45"/>
    </location>
</feature>
<keyword evidence="5" id="KW-0539">Nucleus</keyword>
<dbReference type="PANTHER" id="PTHR47171">
    <property type="entry name" value="FARA-RELATED"/>
    <property type="match status" value="1"/>
</dbReference>
<feature type="region of interest" description="Disordered" evidence="6">
    <location>
        <begin position="413"/>
        <end position="434"/>
    </location>
</feature>
<dbReference type="GeneID" id="36552657"/>
<evidence type="ECO:0000313" key="8">
    <source>
        <dbReference type="EMBL" id="PLB43400.1"/>
    </source>
</evidence>
<proteinExistence type="predicted"/>
<reference evidence="8 9" key="1">
    <citation type="submission" date="2016-12" db="EMBL/GenBank/DDBJ databases">
        <title>The genomes of Aspergillus section Nigri reveals drivers in fungal speciation.</title>
        <authorList>
            <consortium name="DOE Joint Genome Institute"/>
            <person name="Vesth T.C."/>
            <person name="Nybo J."/>
            <person name="Theobald S."/>
            <person name="Brandl J."/>
            <person name="Frisvad J.C."/>
            <person name="Nielsen K.F."/>
            <person name="Lyhne E.K."/>
            <person name="Kogle M.E."/>
            <person name="Kuo A."/>
            <person name="Riley R."/>
            <person name="Clum A."/>
            <person name="Nolan M."/>
            <person name="Lipzen A."/>
            <person name="Salamov A."/>
            <person name="Henrissat B."/>
            <person name="Wiebenga A."/>
            <person name="De Vries R.P."/>
            <person name="Grigoriev I.V."/>
            <person name="Mortensen U.H."/>
            <person name="Andersen M.R."/>
            <person name="Baker S.E."/>
        </authorList>
    </citation>
    <scope>NUCLEOTIDE SEQUENCE [LARGE SCALE GENOMIC DNA]</scope>
    <source>
        <strain evidence="8 9">IBT 23096</strain>
    </source>
</reference>
<keyword evidence="3" id="KW-0238">DNA-binding</keyword>
<dbReference type="Pfam" id="PF04082">
    <property type="entry name" value="Fungal_trans"/>
    <property type="match status" value="1"/>
</dbReference>
<sequence>MRGRTHQRDVGIWLDKEDELLVSGADSHAETTHHSGQQGSQRRAVLLPPRQSQEALVDIYLRRIHPTLPLIDEQEFQRQFKEGSASPYLVQAICLAASKDHEAEPFLRLANSGKLALSEFSNLLYDELNQANSLKLERRRVTLIQILALLSLHVPGPRSFEDASLYLTQAIHHAHTMGLHLTSPGPVQDKKPAIALFWCLWALDRYNAAIQGRPLVIHDRDLGQQLADILPLFEAPFRVLLSLASALADVFVVYRPALEGPIDSNKPEIPRFEDVVDKCEAWDVPLDTILSLELVYHAIALLASRPWVLKDQPKSDTLYLRQDLSVYRIVSLIQIHEVSQLLPLPIIPYAISLSFSVAYKQIQRCQLLSTQDTAKHHVRALYKSLEALSPTWWSAQVMTRLGRRVLHEIQRTTDRTNDQILPEQPRRRRPSDPTIAEYISTPALSSDLTASENVDSPLNGTGPRSQLPVDFADIGHDTFGYPSGNAAFDDIDDLLGNFLNINVPTCPTHPSFTDFDVAWDDQMSNYASFY</sequence>
<evidence type="ECO:0000256" key="2">
    <source>
        <dbReference type="ARBA" id="ARBA00023015"/>
    </source>
</evidence>
<evidence type="ECO:0000256" key="6">
    <source>
        <dbReference type="SAM" id="MobiDB-lite"/>
    </source>
</evidence>
<dbReference type="OrthoDB" id="10031947at2759"/>
<gene>
    <name evidence="8" type="ORF">P170DRAFT_370456</name>
</gene>
<dbReference type="CDD" id="cd12148">
    <property type="entry name" value="fungal_TF_MHR"/>
    <property type="match status" value="1"/>
</dbReference>
<dbReference type="InterPro" id="IPR052073">
    <property type="entry name" value="Amide_Lactam_Regulators"/>
</dbReference>
<dbReference type="InterPro" id="IPR007219">
    <property type="entry name" value="XnlR_reg_dom"/>
</dbReference>
<dbReference type="Proteomes" id="UP000234275">
    <property type="component" value="Unassembled WGS sequence"/>
</dbReference>
<keyword evidence="2" id="KW-0805">Transcription regulation</keyword>
<dbReference type="GO" id="GO:0008270">
    <property type="term" value="F:zinc ion binding"/>
    <property type="evidence" value="ECO:0007669"/>
    <property type="project" value="InterPro"/>
</dbReference>
<keyword evidence="4" id="KW-0804">Transcription</keyword>
<dbReference type="GO" id="GO:0003677">
    <property type="term" value="F:DNA binding"/>
    <property type="evidence" value="ECO:0007669"/>
    <property type="project" value="UniProtKB-KW"/>
</dbReference>
<evidence type="ECO:0000256" key="5">
    <source>
        <dbReference type="ARBA" id="ARBA00023242"/>
    </source>
</evidence>
<dbReference type="RefSeq" id="XP_024698702.1">
    <property type="nucleotide sequence ID" value="XM_024844957.1"/>
</dbReference>
<dbReference type="AlphaFoldDB" id="A0A2I2FRY9"/>
<accession>A0A2I2FRY9</accession>
<evidence type="ECO:0000259" key="7">
    <source>
        <dbReference type="SMART" id="SM00906"/>
    </source>
</evidence>
<evidence type="ECO:0000256" key="3">
    <source>
        <dbReference type="ARBA" id="ARBA00023125"/>
    </source>
</evidence>
<evidence type="ECO:0000256" key="4">
    <source>
        <dbReference type="ARBA" id="ARBA00023163"/>
    </source>
</evidence>
<dbReference type="STRING" id="1392250.A0A2I2FRY9"/>
<organism evidence="8 9">
    <name type="scientific">Aspergillus steynii IBT 23096</name>
    <dbReference type="NCBI Taxonomy" id="1392250"/>
    <lineage>
        <taxon>Eukaryota</taxon>
        <taxon>Fungi</taxon>
        <taxon>Dikarya</taxon>
        <taxon>Ascomycota</taxon>
        <taxon>Pezizomycotina</taxon>
        <taxon>Eurotiomycetes</taxon>
        <taxon>Eurotiomycetidae</taxon>
        <taxon>Eurotiales</taxon>
        <taxon>Aspergillaceae</taxon>
        <taxon>Aspergillus</taxon>
        <taxon>Aspergillus subgen. Circumdati</taxon>
    </lineage>
</organism>
<comment type="caution">
    <text evidence="8">The sequence shown here is derived from an EMBL/GenBank/DDBJ whole genome shotgun (WGS) entry which is preliminary data.</text>
</comment>
<keyword evidence="1" id="KW-0862">Zinc</keyword>
<evidence type="ECO:0000256" key="1">
    <source>
        <dbReference type="ARBA" id="ARBA00022833"/>
    </source>
</evidence>